<dbReference type="EMBL" id="JANVFS010000014">
    <property type="protein sequence ID" value="KAJ4481480.1"/>
    <property type="molecule type" value="Genomic_DNA"/>
</dbReference>
<sequence length="88" mass="9866">MQYFSSSPLSQHHGSLICVLSVLFNCWSCVRALRGLTILVHIVREAIAQMMQMMITPEMLLPSRGGDVSVKPQPSPGTRSGRRLERNR</sequence>
<dbReference type="AlphaFoldDB" id="A0A9W9AGB9"/>
<evidence type="ECO:0000313" key="2">
    <source>
        <dbReference type="EMBL" id="KAJ4481480.1"/>
    </source>
</evidence>
<accession>A0A9W9AGB9</accession>
<dbReference type="Proteomes" id="UP001150238">
    <property type="component" value="Unassembled WGS sequence"/>
</dbReference>
<reference evidence="2" key="1">
    <citation type="submission" date="2022-08" db="EMBL/GenBank/DDBJ databases">
        <authorList>
            <consortium name="DOE Joint Genome Institute"/>
            <person name="Min B."/>
            <person name="Riley R."/>
            <person name="Sierra-Patev S."/>
            <person name="Naranjo-Ortiz M."/>
            <person name="Looney B."/>
            <person name="Konkel Z."/>
            <person name="Slot J.C."/>
            <person name="Sakamoto Y."/>
            <person name="Steenwyk J.L."/>
            <person name="Rokas A."/>
            <person name="Carro J."/>
            <person name="Camarero S."/>
            <person name="Ferreira P."/>
            <person name="Molpeceres G."/>
            <person name="Ruiz-Duenas F.J."/>
            <person name="Serrano A."/>
            <person name="Henrissat B."/>
            <person name="Drula E."/>
            <person name="Hughes K.W."/>
            <person name="Mata J.L."/>
            <person name="Ishikawa N.K."/>
            <person name="Vargas-Isla R."/>
            <person name="Ushijima S."/>
            <person name="Smith C.A."/>
            <person name="Ahrendt S."/>
            <person name="Andreopoulos W."/>
            <person name="He G."/>
            <person name="Labutti K."/>
            <person name="Lipzen A."/>
            <person name="Ng V."/>
            <person name="Sandor L."/>
            <person name="Barry K."/>
            <person name="Martinez A.T."/>
            <person name="Xiao Y."/>
            <person name="Gibbons J.G."/>
            <person name="Terashima K."/>
            <person name="Hibbett D.S."/>
            <person name="Grigoriev I.V."/>
        </authorList>
    </citation>
    <scope>NUCLEOTIDE SEQUENCE</scope>
    <source>
        <strain evidence="2">Sp2 HRB7682 ss15</strain>
    </source>
</reference>
<name>A0A9W9AGB9_9AGAR</name>
<evidence type="ECO:0000256" key="1">
    <source>
        <dbReference type="SAM" id="MobiDB-lite"/>
    </source>
</evidence>
<proteinExistence type="predicted"/>
<comment type="caution">
    <text evidence="2">The sequence shown here is derived from an EMBL/GenBank/DDBJ whole genome shotgun (WGS) entry which is preliminary data.</text>
</comment>
<organism evidence="2 3">
    <name type="scientific">Lentinula lateritia</name>
    <dbReference type="NCBI Taxonomy" id="40482"/>
    <lineage>
        <taxon>Eukaryota</taxon>
        <taxon>Fungi</taxon>
        <taxon>Dikarya</taxon>
        <taxon>Basidiomycota</taxon>
        <taxon>Agaricomycotina</taxon>
        <taxon>Agaricomycetes</taxon>
        <taxon>Agaricomycetidae</taxon>
        <taxon>Agaricales</taxon>
        <taxon>Marasmiineae</taxon>
        <taxon>Omphalotaceae</taxon>
        <taxon>Lentinula</taxon>
    </lineage>
</organism>
<protein>
    <submittedName>
        <fullName evidence="2">Uncharacterized protein</fullName>
    </submittedName>
</protein>
<gene>
    <name evidence="2" type="ORF">C8J55DRAFT_54411</name>
</gene>
<feature type="region of interest" description="Disordered" evidence="1">
    <location>
        <begin position="64"/>
        <end position="88"/>
    </location>
</feature>
<reference evidence="2" key="2">
    <citation type="journal article" date="2023" name="Proc. Natl. Acad. Sci. U.S.A.">
        <title>A global phylogenomic analysis of the shiitake genus Lentinula.</title>
        <authorList>
            <person name="Sierra-Patev S."/>
            <person name="Min B."/>
            <person name="Naranjo-Ortiz M."/>
            <person name="Looney B."/>
            <person name="Konkel Z."/>
            <person name="Slot J.C."/>
            <person name="Sakamoto Y."/>
            <person name="Steenwyk J.L."/>
            <person name="Rokas A."/>
            <person name="Carro J."/>
            <person name="Camarero S."/>
            <person name="Ferreira P."/>
            <person name="Molpeceres G."/>
            <person name="Ruiz-Duenas F.J."/>
            <person name="Serrano A."/>
            <person name="Henrissat B."/>
            <person name="Drula E."/>
            <person name="Hughes K.W."/>
            <person name="Mata J.L."/>
            <person name="Ishikawa N.K."/>
            <person name="Vargas-Isla R."/>
            <person name="Ushijima S."/>
            <person name="Smith C.A."/>
            <person name="Donoghue J."/>
            <person name="Ahrendt S."/>
            <person name="Andreopoulos W."/>
            <person name="He G."/>
            <person name="LaButti K."/>
            <person name="Lipzen A."/>
            <person name="Ng V."/>
            <person name="Riley R."/>
            <person name="Sandor L."/>
            <person name="Barry K."/>
            <person name="Martinez A.T."/>
            <person name="Xiao Y."/>
            <person name="Gibbons J.G."/>
            <person name="Terashima K."/>
            <person name="Grigoriev I.V."/>
            <person name="Hibbett D."/>
        </authorList>
    </citation>
    <scope>NUCLEOTIDE SEQUENCE</scope>
    <source>
        <strain evidence="2">Sp2 HRB7682 ss15</strain>
    </source>
</reference>
<evidence type="ECO:0000313" key="3">
    <source>
        <dbReference type="Proteomes" id="UP001150238"/>
    </source>
</evidence>